<dbReference type="GO" id="GO:0008270">
    <property type="term" value="F:zinc ion binding"/>
    <property type="evidence" value="ECO:0007669"/>
    <property type="project" value="UniProtKB-UniRule"/>
</dbReference>
<name>A0A6A8ME53_9LACO</name>
<dbReference type="GO" id="GO:0005829">
    <property type="term" value="C:cytosol"/>
    <property type="evidence" value="ECO:0007669"/>
    <property type="project" value="TreeGrafter"/>
</dbReference>
<comment type="caution">
    <text evidence="16">The sequence shown here is derived from an EMBL/GenBank/DDBJ whole genome shotgun (WGS) entry which is preliminary data.</text>
</comment>
<evidence type="ECO:0000256" key="7">
    <source>
        <dbReference type="ARBA" id="ARBA00022801"/>
    </source>
</evidence>
<evidence type="ECO:0000256" key="11">
    <source>
        <dbReference type="ARBA" id="ARBA00049558"/>
    </source>
</evidence>
<evidence type="ECO:0000256" key="3">
    <source>
        <dbReference type="ARBA" id="ARBA00006576"/>
    </source>
</evidence>
<feature type="binding site" evidence="13">
    <location>
        <position position="55"/>
    </location>
    <ligand>
        <name>Zn(2+)</name>
        <dbReference type="ChEBI" id="CHEBI:29105"/>
        <note>catalytic</note>
    </ligand>
</feature>
<dbReference type="OrthoDB" id="9795347at2"/>
<dbReference type="NCBIfam" id="NF004064">
    <property type="entry name" value="PRK05578.1"/>
    <property type="match status" value="1"/>
</dbReference>
<dbReference type="CDD" id="cd01283">
    <property type="entry name" value="cytidine_deaminase"/>
    <property type="match status" value="1"/>
</dbReference>
<evidence type="ECO:0000256" key="9">
    <source>
        <dbReference type="ARBA" id="ARBA00032005"/>
    </source>
</evidence>
<dbReference type="InterPro" id="IPR006262">
    <property type="entry name" value="Cyt_deam_tetra"/>
</dbReference>
<dbReference type="InterPro" id="IPR016192">
    <property type="entry name" value="APOBEC/CMP_deaminase_Zn-bd"/>
</dbReference>
<dbReference type="FunFam" id="3.40.140.10:FF:000008">
    <property type="entry name" value="Cytidine deaminase"/>
    <property type="match status" value="1"/>
</dbReference>
<evidence type="ECO:0000256" key="14">
    <source>
        <dbReference type="RuleBase" id="RU364006"/>
    </source>
</evidence>
<evidence type="ECO:0000256" key="5">
    <source>
        <dbReference type="ARBA" id="ARBA00018266"/>
    </source>
</evidence>
<organism evidence="16 17">
    <name type="scientific">Lactobacillus porci</name>
    <dbReference type="NCBI Taxonomy" id="2012477"/>
    <lineage>
        <taxon>Bacteria</taxon>
        <taxon>Bacillati</taxon>
        <taxon>Bacillota</taxon>
        <taxon>Bacilli</taxon>
        <taxon>Lactobacillales</taxon>
        <taxon>Lactobacillaceae</taxon>
        <taxon>Lactobacillus</taxon>
    </lineage>
</organism>
<evidence type="ECO:0000256" key="12">
    <source>
        <dbReference type="PIRSR" id="PIRSR606262-1"/>
    </source>
</evidence>
<dbReference type="PROSITE" id="PS51747">
    <property type="entry name" value="CYT_DCMP_DEAMINASES_2"/>
    <property type="match status" value="1"/>
</dbReference>
<dbReference type="GO" id="GO:0042802">
    <property type="term" value="F:identical protein binding"/>
    <property type="evidence" value="ECO:0007669"/>
    <property type="project" value="UniProtKB-ARBA"/>
</dbReference>
<evidence type="ECO:0000259" key="15">
    <source>
        <dbReference type="PROSITE" id="PS51747"/>
    </source>
</evidence>
<dbReference type="RefSeq" id="WP_154548489.1">
    <property type="nucleotide sequence ID" value="NZ_VUMX01000011.1"/>
</dbReference>
<dbReference type="InterPro" id="IPR050202">
    <property type="entry name" value="Cyt/Deoxycyt_deaminase"/>
</dbReference>
<evidence type="ECO:0000256" key="1">
    <source>
        <dbReference type="ARBA" id="ARBA00001947"/>
    </source>
</evidence>
<comment type="similarity">
    <text evidence="3 14">Belongs to the cytidine and deoxycytidylate deaminase family.</text>
</comment>
<evidence type="ECO:0000256" key="6">
    <source>
        <dbReference type="ARBA" id="ARBA00022723"/>
    </source>
</evidence>
<keyword evidence="17" id="KW-1185">Reference proteome</keyword>
<dbReference type="PANTHER" id="PTHR11644:SF2">
    <property type="entry name" value="CYTIDINE DEAMINASE"/>
    <property type="match status" value="1"/>
</dbReference>
<dbReference type="Gene3D" id="3.40.140.10">
    <property type="entry name" value="Cytidine Deaminase, domain 2"/>
    <property type="match status" value="1"/>
</dbReference>
<dbReference type="GO" id="GO:0072527">
    <property type="term" value="P:pyrimidine-containing compound metabolic process"/>
    <property type="evidence" value="ECO:0007669"/>
    <property type="project" value="UniProtKB-ARBA"/>
</dbReference>
<feature type="active site" description="Proton donor" evidence="12">
    <location>
        <position position="57"/>
    </location>
</feature>
<dbReference type="PROSITE" id="PS00903">
    <property type="entry name" value="CYT_DCMP_DEAMINASES_1"/>
    <property type="match status" value="1"/>
</dbReference>
<comment type="cofactor">
    <cofactor evidence="1 13 14">
        <name>Zn(2+)</name>
        <dbReference type="ChEBI" id="CHEBI:29105"/>
    </cofactor>
</comment>
<gene>
    <name evidence="16" type="primary">cdd</name>
    <name evidence="16" type="ORF">FYJ62_05270</name>
</gene>
<evidence type="ECO:0000313" key="17">
    <source>
        <dbReference type="Proteomes" id="UP000438120"/>
    </source>
</evidence>
<comment type="catalytic activity">
    <reaction evidence="11 14">
        <text>cytidine + H2O + H(+) = uridine + NH4(+)</text>
        <dbReference type="Rhea" id="RHEA:16069"/>
        <dbReference type="ChEBI" id="CHEBI:15377"/>
        <dbReference type="ChEBI" id="CHEBI:15378"/>
        <dbReference type="ChEBI" id="CHEBI:16704"/>
        <dbReference type="ChEBI" id="CHEBI:17562"/>
        <dbReference type="ChEBI" id="CHEBI:28938"/>
        <dbReference type="EC" id="3.5.4.5"/>
    </reaction>
</comment>
<dbReference type="InterPro" id="IPR016193">
    <property type="entry name" value="Cytidine_deaminase-like"/>
</dbReference>
<keyword evidence="7 14" id="KW-0378">Hydrolase</keyword>
<accession>A0A6A8ME53</accession>
<feature type="binding site" evidence="13">
    <location>
        <position position="93"/>
    </location>
    <ligand>
        <name>Zn(2+)</name>
        <dbReference type="ChEBI" id="CHEBI:29105"/>
        <note>catalytic</note>
    </ligand>
</feature>
<reference evidence="16 17" key="1">
    <citation type="submission" date="2019-08" db="EMBL/GenBank/DDBJ databases">
        <title>In-depth cultivation of the pig gut microbiome towards novel bacterial diversity and tailored functional studies.</title>
        <authorList>
            <person name="Wylensek D."/>
            <person name="Hitch T.C.A."/>
            <person name="Clavel T."/>
        </authorList>
    </citation>
    <scope>NUCLEOTIDE SEQUENCE [LARGE SCALE GENOMIC DNA]</scope>
    <source>
        <strain evidence="16 17">Bifido-178-WT-2B</strain>
    </source>
</reference>
<dbReference type="PANTHER" id="PTHR11644">
    <property type="entry name" value="CYTIDINE DEAMINASE"/>
    <property type="match status" value="1"/>
</dbReference>
<dbReference type="GO" id="GO:0055086">
    <property type="term" value="P:nucleobase-containing small molecule metabolic process"/>
    <property type="evidence" value="ECO:0007669"/>
    <property type="project" value="UniProtKB-ARBA"/>
</dbReference>
<keyword evidence="6 13" id="KW-0479">Metal-binding</keyword>
<dbReference type="GO" id="GO:0004126">
    <property type="term" value="F:cytidine deaminase activity"/>
    <property type="evidence" value="ECO:0007669"/>
    <property type="project" value="UniProtKB-UniRule"/>
</dbReference>
<dbReference type="InterPro" id="IPR002125">
    <property type="entry name" value="CMP_dCMP_dom"/>
</dbReference>
<evidence type="ECO:0000256" key="10">
    <source>
        <dbReference type="ARBA" id="ARBA00049252"/>
    </source>
</evidence>
<dbReference type="EMBL" id="VUMX01000011">
    <property type="protein sequence ID" value="MST87060.1"/>
    <property type="molecule type" value="Genomic_DNA"/>
</dbReference>
<evidence type="ECO:0000256" key="4">
    <source>
        <dbReference type="ARBA" id="ARBA00012783"/>
    </source>
</evidence>
<proteinExistence type="inferred from homology"/>
<evidence type="ECO:0000256" key="8">
    <source>
        <dbReference type="ARBA" id="ARBA00022833"/>
    </source>
</evidence>
<dbReference type="NCBIfam" id="TIGR01354">
    <property type="entry name" value="cyt_deam_tetra"/>
    <property type="match status" value="1"/>
</dbReference>
<comment type="catalytic activity">
    <reaction evidence="10 14">
        <text>2'-deoxycytidine + H2O + H(+) = 2'-deoxyuridine + NH4(+)</text>
        <dbReference type="Rhea" id="RHEA:13433"/>
        <dbReference type="ChEBI" id="CHEBI:15377"/>
        <dbReference type="ChEBI" id="CHEBI:15378"/>
        <dbReference type="ChEBI" id="CHEBI:15698"/>
        <dbReference type="ChEBI" id="CHEBI:16450"/>
        <dbReference type="ChEBI" id="CHEBI:28938"/>
        <dbReference type="EC" id="3.5.4.5"/>
    </reaction>
</comment>
<evidence type="ECO:0000256" key="2">
    <source>
        <dbReference type="ARBA" id="ARBA00003949"/>
    </source>
</evidence>
<comment type="function">
    <text evidence="2 14">This enzyme scavenges exogenous and endogenous cytidine and 2'-deoxycytidine for UMP synthesis.</text>
</comment>
<evidence type="ECO:0000256" key="13">
    <source>
        <dbReference type="PIRSR" id="PIRSR606262-3"/>
    </source>
</evidence>
<sequence length="140" mass="15604">MNEAESRLFALAKEHLKDSYSPYSHFQVAAALMTESGKTYTGVNIENSSFGLTNCAERTAMFNWINDGGLPDPIEQLLIIGNTDRPISPCGACRQVMSEFMAPESEVILTDTKGEFVRYTVDELIPYHFTEKDIEDGANK</sequence>
<dbReference type="Proteomes" id="UP000438120">
    <property type="component" value="Unassembled WGS sequence"/>
</dbReference>
<dbReference type="AlphaFoldDB" id="A0A6A8ME53"/>
<evidence type="ECO:0000313" key="16">
    <source>
        <dbReference type="EMBL" id="MST87060.1"/>
    </source>
</evidence>
<keyword evidence="8 13" id="KW-0862">Zinc</keyword>
<dbReference type="EC" id="3.5.4.5" evidence="4 14"/>
<dbReference type="Pfam" id="PF00383">
    <property type="entry name" value="dCMP_cyt_deam_1"/>
    <property type="match status" value="1"/>
</dbReference>
<dbReference type="SUPFAM" id="SSF53927">
    <property type="entry name" value="Cytidine deaminase-like"/>
    <property type="match status" value="1"/>
</dbReference>
<feature type="binding site" evidence="13">
    <location>
        <position position="90"/>
    </location>
    <ligand>
        <name>Zn(2+)</name>
        <dbReference type="ChEBI" id="CHEBI:29105"/>
        <note>catalytic</note>
    </ligand>
</feature>
<protein>
    <recommendedName>
        <fullName evidence="5 14">Cytidine deaminase</fullName>
        <ecNumber evidence="4 14">3.5.4.5</ecNumber>
    </recommendedName>
    <alternativeName>
        <fullName evidence="9 14">Cytidine aminohydrolase</fullName>
    </alternativeName>
</protein>
<feature type="domain" description="CMP/dCMP-type deaminase" evidence="15">
    <location>
        <begin position="3"/>
        <end position="132"/>
    </location>
</feature>